<evidence type="ECO:0000313" key="3">
    <source>
        <dbReference type="Proteomes" id="UP001165369"/>
    </source>
</evidence>
<gene>
    <name evidence="2" type="ORF">M8009_00820</name>
</gene>
<dbReference type="CDD" id="cd00093">
    <property type="entry name" value="HTH_XRE"/>
    <property type="match status" value="1"/>
</dbReference>
<evidence type="ECO:0000259" key="1">
    <source>
        <dbReference type="PROSITE" id="PS50943"/>
    </source>
</evidence>
<dbReference type="EMBL" id="JAMJPK010000001">
    <property type="protein sequence ID" value="MCL7938845.1"/>
    <property type="molecule type" value="Genomic_DNA"/>
</dbReference>
<name>A0ABT0SW06_9GAMM</name>
<dbReference type="RefSeq" id="WP_250058868.1">
    <property type="nucleotide sequence ID" value="NZ_JAMJPK010000001.1"/>
</dbReference>
<comment type="caution">
    <text evidence="2">The sequence shown here is derived from an EMBL/GenBank/DDBJ whole genome shotgun (WGS) entry which is preliminary data.</text>
</comment>
<proteinExistence type="predicted"/>
<sequence length="100" mass="10861">MGHEASRDSLATRILQLREAAGLTKADLARCIGVSDVTIGYWETGNIKQIGHERLLTLASAFGISVSELLDDPMLVKRDARIRVGNCPRCGIQESPVEQA</sequence>
<dbReference type="SUPFAM" id="SSF47413">
    <property type="entry name" value="lambda repressor-like DNA-binding domains"/>
    <property type="match status" value="1"/>
</dbReference>
<dbReference type="InterPro" id="IPR010982">
    <property type="entry name" value="Lambda_DNA-bd_dom_sf"/>
</dbReference>
<dbReference type="Pfam" id="PF01381">
    <property type="entry name" value="HTH_3"/>
    <property type="match status" value="1"/>
</dbReference>
<dbReference type="SMART" id="SM00530">
    <property type="entry name" value="HTH_XRE"/>
    <property type="match status" value="1"/>
</dbReference>
<dbReference type="Gene3D" id="1.10.260.40">
    <property type="entry name" value="lambda repressor-like DNA-binding domains"/>
    <property type="match status" value="1"/>
</dbReference>
<dbReference type="Proteomes" id="UP001165369">
    <property type="component" value="Unassembled WGS sequence"/>
</dbReference>
<organism evidence="2 3">
    <name type="scientific">Halomonas gemina</name>
    <dbReference type="NCBI Taxonomy" id="2945105"/>
    <lineage>
        <taxon>Bacteria</taxon>
        <taxon>Pseudomonadati</taxon>
        <taxon>Pseudomonadota</taxon>
        <taxon>Gammaproteobacteria</taxon>
        <taxon>Oceanospirillales</taxon>
        <taxon>Halomonadaceae</taxon>
        <taxon>Halomonas</taxon>
    </lineage>
</organism>
<dbReference type="InterPro" id="IPR001387">
    <property type="entry name" value="Cro/C1-type_HTH"/>
</dbReference>
<dbReference type="PROSITE" id="PS50943">
    <property type="entry name" value="HTH_CROC1"/>
    <property type="match status" value="1"/>
</dbReference>
<reference evidence="2" key="1">
    <citation type="submission" date="2022-05" db="EMBL/GenBank/DDBJ databases">
        <title>Halomonas geminus sp. nov. and Halomonas llamarensis sp. nov. isolated from high-altitude salars of the Atacama Desert.</title>
        <authorList>
            <person name="Hintersatz C."/>
            <person name="Rojas L.A."/>
            <person name="Wei T.-S."/>
            <person name="Kutschke S."/>
            <person name="Lehmann F."/>
            <person name="Jain R."/>
            <person name="Pollmann K."/>
        </authorList>
    </citation>
    <scope>NUCLEOTIDE SEQUENCE</scope>
    <source>
        <strain evidence="2">ATCH28</strain>
    </source>
</reference>
<protein>
    <submittedName>
        <fullName evidence="2">Helix-turn-helix domain-containing protein</fullName>
    </submittedName>
</protein>
<keyword evidence="3" id="KW-1185">Reference proteome</keyword>
<accession>A0ABT0SW06</accession>
<evidence type="ECO:0000313" key="2">
    <source>
        <dbReference type="EMBL" id="MCL7938845.1"/>
    </source>
</evidence>
<feature type="domain" description="HTH cro/C1-type" evidence="1">
    <location>
        <begin position="14"/>
        <end position="69"/>
    </location>
</feature>